<gene>
    <name evidence="2" type="ORF">SAMN04488123_12069</name>
</gene>
<dbReference type="EMBL" id="FNEN01000020">
    <property type="protein sequence ID" value="SDJ20904.1"/>
    <property type="molecule type" value="Genomic_DNA"/>
</dbReference>
<name>A0A1G8RUZ4_9BACI</name>
<dbReference type="AlphaFoldDB" id="A0A1G8RUZ4"/>
<accession>A0A1G8RUZ4</accession>
<feature type="compositionally biased region" description="Acidic residues" evidence="1">
    <location>
        <begin position="29"/>
        <end position="46"/>
    </location>
</feature>
<organism evidence="2 3">
    <name type="scientific">Natribacillus halophilus</name>
    <dbReference type="NCBI Taxonomy" id="549003"/>
    <lineage>
        <taxon>Bacteria</taxon>
        <taxon>Bacillati</taxon>
        <taxon>Bacillota</taxon>
        <taxon>Bacilli</taxon>
        <taxon>Bacillales</taxon>
        <taxon>Bacillaceae</taxon>
        <taxon>Natribacillus</taxon>
    </lineage>
</organism>
<dbReference type="Proteomes" id="UP000198853">
    <property type="component" value="Unassembled WGS sequence"/>
</dbReference>
<reference evidence="2 3" key="1">
    <citation type="submission" date="2016-10" db="EMBL/GenBank/DDBJ databases">
        <authorList>
            <person name="de Groot N.N."/>
        </authorList>
    </citation>
    <scope>NUCLEOTIDE SEQUENCE [LARGE SCALE GENOMIC DNA]</scope>
    <source>
        <strain evidence="2 3">DSM 21771</strain>
    </source>
</reference>
<evidence type="ECO:0000313" key="2">
    <source>
        <dbReference type="EMBL" id="SDJ20904.1"/>
    </source>
</evidence>
<dbReference type="PROSITE" id="PS51257">
    <property type="entry name" value="PROKAR_LIPOPROTEIN"/>
    <property type="match status" value="1"/>
</dbReference>
<keyword evidence="3" id="KW-1185">Reference proteome</keyword>
<evidence type="ECO:0000313" key="3">
    <source>
        <dbReference type="Proteomes" id="UP000198853"/>
    </source>
</evidence>
<dbReference type="OrthoDB" id="1938657at2"/>
<proteinExistence type="predicted"/>
<protein>
    <submittedName>
        <fullName evidence="2">Uncharacterized protein</fullName>
    </submittedName>
</protein>
<feature type="region of interest" description="Disordered" evidence="1">
    <location>
        <begin position="27"/>
        <end position="46"/>
    </location>
</feature>
<evidence type="ECO:0000256" key="1">
    <source>
        <dbReference type="SAM" id="MobiDB-lite"/>
    </source>
</evidence>
<sequence>MNKSLIYVGFIFIFVLSACDERELLSDDTNADEDSDEEDENKDEYLISDDPVEISEEILGDDFKDGGLEDELVSVDINYGDPFFSAQGGFENDIEDILEQYHYLNETPSSEFNLLDDEDETVFSYEFSAGSVEDLNIDDGVDDIQSFATTYFEREEEEGENEEGELISDDPLEIAQEILDDDYIDGSEDDGIVSTDIDYGDPFFGGSAQRGFESDIEDILEQYHHLDDTPSSEFYLLDDEGEAVYSYEFSNESVEEMDIGEGIENIQTFASTYHEQEEEEEDSLYENIDTSIEERDHTVGKADGDINDLSFINTQPVRNDNTDSWVKVEHDNGELLHEYILSYADEHWEEDDGVHWFIDIAHETTTSANDMGEYYDVVVYEYEDDINKDASEIGSGMVLGEYQVYKDNADIVDIYE</sequence>
<dbReference type="RefSeq" id="WP_090399735.1">
    <property type="nucleotide sequence ID" value="NZ_FNEN01000020.1"/>
</dbReference>